<name>A0A2S5IYB2_9MICC</name>
<reference evidence="1" key="2">
    <citation type="submission" date="2018-02" db="EMBL/GenBank/DDBJ databases">
        <authorList>
            <person name="Cohen D.B."/>
            <person name="Kent A.D."/>
        </authorList>
    </citation>
    <scope>NUCLEOTIDE SEQUENCE</scope>
    <source>
        <strain evidence="1">Tp2</strain>
    </source>
</reference>
<evidence type="ECO:0000313" key="2">
    <source>
        <dbReference type="EMBL" id="PPB49535.1"/>
    </source>
</evidence>
<comment type="caution">
    <text evidence="1">The sequence shown here is derived from an EMBL/GenBank/DDBJ whole genome shotgun (WGS) entry which is preliminary data.</text>
</comment>
<reference evidence="1 3" key="1">
    <citation type="journal article" date="2014" name="Int. J. Syst. Evol. Microbiol.">
        <title>Arthrobacter pityocampae sp. nov., isolated from Thaumetopoea pityocampa (Lep., Thaumetopoeidae).</title>
        <authorList>
            <person name="Ince I.A."/>
            <person name="Demirbag Z."/>
            <person name="Kati H."/>
        </authorList>
    </citation>
    <scope>NUCLEOTIDE SEQUENCE [LARGE SCALE GENOMIC DNA]</scope>
    <source>
        <strain evidence="1 3">Tp2</strain>
    </source>
</reference>
<dbReference type="EMBL" id="PRKW01000003">
    <property type="protein sequence ID" value="PPB49535.1"/>
    <property type="molecule type" value="Genomic_DNA"/>
</dbReference>
<dbReference type="RefSeq" id="WP_104121016.1">
    <property type="nucleotide sequence ID" value="NZ_PRKW01000003.1"/>
</dbReference>
<gene>
    <name evidence="1" type="ORF">C4K88_07500</name>
    <name evidence="2" type="ORF">C4K88_07540</name>
</gene>
<dbReference type="Proteomes" id="UP000239297">
    <property type="component" value="Unassembled WGS sequence"/>
</dbReference>
<evidence type="ECO:0000313" key="1">
    <source>
        <dbReference type="EMBL" id="PPB49527.1"/>
    </source>
</evidence>
<proteinExistence type="predicted"/>
<dbReference type="EMBL" id="PRKW01000003">
    <property type="protein sequence ID" value="PPB49527.1"/>
    <property type="molecule type" value="Genomic_DNA"/>
</dbReference>
<organism evidence="1 3">
    <name type="scientific">Arthrobacter pityocampae</name>
    <dbReference type="NCBI Taxonomy" id="547334"/>
    <lineage>
        <taxon>Bacteria</taxon>
        <taxon>Bacillati</taxon>
        <taxon>Actinomycetota</taxon>
        <taxon>Actinomycetes</taxon>
        <taxon>Micrococcales</taxon>
        <taxon>Micrococcaceae</taxon>
        <taxon>Arthrobacter</taxon>
    </lineage>
</organism>
<keyword evidence="3" id="KW-1185">Reference proteome</keyword>
<evidence type="ECO:0000313" key="3">
    <source>
        <dbReference type="Proteomes" id="UP000239297"/>
    </source>
</evidence>
<dbReference type="AlphaFoldDB" id="A0A2S5IYB2"/>
<sequence>MIFQKALSPAHTRFLVEGNQDTVAGYVVGAGEVAKLSAAQLFEAHGLGFPGSPFDPAAEFVDVLRFADPLPVYVTTPVAPEFVDHPPFKGHGFTAWEGGFAPLYFLDECRIPVESELWRVHADAREELVAVYRDVARGWTVLPTSGFAQPAARVPEVVMGWVAVWNGVRFSADVLVGGAEVMLAASTAPPAGVTGFRQTGRGCWGRIVPIGEVDEVFELLARCRFEGQPFRITAVAEQDGQRVFRLSYTGHDSGVAEGLGLNKADAGVYWTVVPETAVTDVEFVQNIPQNLPTRTTS</sequence>
<accession>A0A2S5IYB2</accession>
<dbReference type="OrthoDB" id="3748032at2"/>
<protein>
    <submittedName>
        <fullName evidence="1">Uncharacterized protein</fullName>
    </submittedName>
</protein>